<evidence type="ECO:0000256" key="2">
    <source>
        <dbReference type="ARBA" id="ARBA00023125"/>
    </source>
</evidence>
<protein>
    <submittedName>
        <fullName evidence="5">Helix-turn-helix domain-containing protein</fullName>
    </submittedName>
</protein>
<accession>A0ABV5CBJ8</accession>
<dbReference type="Gene3D" id="1.10.10.60">
    <property type="entry name" value="Homeodomain-like"/>
    <property type="match status" value="1"/>
</dbReference>
<reference evidence="5 6" key="1">
    <citation type="submission" date="2024-04" db="EMBL/GenBank/DDBJ databases">
        <title>Albibacterium profundi sp. nov., isolated from sediment of the Challenger Deep of Mariana Trench.</title>
        <authorList>
            <person name="Wang Y."/>
        </authorList>
    </citation>
    <scope>NUCLEOTIDE SEQUENCE [LARGE SCALE GENOMIC DNA]</scope>
    <source>
        <strain evidence="5 6">RHL897</strain>
    </source>
</reference>
<comment type="caution">
    <text evidence="5">The sequence shown here is derived from an EMBL/GenBank/DDBJ whole genome shotgun (WGS) entry which is preliminary data.</text>
</comment>
<feature type="domain" description="HTH araC/xylS-type" evidence="4">
    <location>
        <begin position="182"/>
        <end position="267"/>
    </location>
</feature>
<dbReference type="PANTHER" id="PTHR46796">
    <property type="entry name" value="HTH-TYPE TRANSCRIPTIONAL ACTIVATOR RHAS-RELATED"/>
    <property type="match status" value="1"/>
</dbReference>
<proteinExistence type="predicted"/>
<organism evidence="5 6">
    <name type="scientific">Albibacterium profundi</name>
    <dbReference type="NCBI Taxonomy" id="3134906"/>
    <lineage>
        <taxon>Bacteria</taxon>
        <taxon>Pseudomonadati</taxon>
        <taxon>Bacteroidota</taxon>
        <taxon>Sphingobacteriia</taxon>
        <taxon>Sphingobacteriales</taxon>
        <taxon>Sphingobacteriaceae</taxon>
        <taxon>Albibacterium</taxon>
    </lineage>
</organism>
<dbReference type="Pfam" id="PF12833">
    <property type="entry name" value="HTH_18"/>
    <property type="match status" value="1"/>
</dbReference>
<evidence type="ECO:0000313" key="5">
    <source>
        <dbReference type="EMBL" id="MFB5944919.1"/>
    </source>
</evidence>
<name>A0ABV5CBJ8_9SPHI</name>
<dbReference type="SMART" id="SM00342">
    <property type="entry name" value="HTH_ARAC"/>
    <property type="match status" value="1"/>
</dbReference>
<evidence type="ECO:0000256" key="1">
    <source>
        <dbReference type="ARBA" id="ARBA00023015"/>
    </source>
</evidence>
<dbReference type="InterPro" id="IPR018060">
    <property type="entry name" value="HTH_AraC"/>
</dbReference>
<dbReference type="Proteomes" id="UP001580928">
    <property type="component" value="Unassembled WGS sequence"/>
</dbReference>
<keyword evidence="1" id="KW-0805">Transcription regulation</keyword>
<sequence>MEALFIGENVAVDERLKNVISRFYYVDAHEIDNSVSYHYPPSLEMMIIFSFGSPIHCSFGESEILDHSLEKIAVIGPLRKIMNYEIAVGSEFLVLPFIYDGFYRFFSLSIEGMSEGKLSEKEVATYNSTLEKIWKALSELSTNKERVDWMSNYLITHLNPSSTGALPLLDAIPSLDTAFNPVKVIAHDHAVSERTIQKRFRKYTGYSPKELMRFLRFKQVITYISGKELKEVDWFDVIYKFGYHDQSHLNKDFKYYTGTSPAKFAGLNLQRNFCFHPEGR</sequence>
<dbReference type="RefSeq" id="WP_375556478.1">
    <property type="nucleotide sequence ID" value="NZ_JBBVGT010000002.1"/>
</dbReference>
<keyword evidence="2" id="KW-0238">DNA-binding</keyword>
<evidence type="ECO:0000259" key="4">
    <source>
        <dbReference type="PROSITE" id="PS01124"/>
    </source>
</evidence>
<dbReference type="PANTHER" id="PTHR46796:SF13">
    <property type="entry name" value="HTH-TYPE TRANSCRIPTIONAL ACTIVATOR RHAS"/>
    <property type="match status" value="1"/>
</dbReference>
<evidence type="ECO:0000313" key="6">
    <source>
        <dbReference type="Proteomes" id="UP001580928"/>
    </source>
</evidence>
<gene>
    <name evidence="5" type="ORF">WKR92_03655</name>
</gene>
<dbReference type="InterPro" id="IPR050204">
    <property type="entry name" value="AraC_XylS_family_regulators"/>
</dbReference>
<evidence type="ECO:0000256" key="3">
    <source>
        <dbReference type="ARBA" id="ARBA00023163"/>
    </source>
</evidence>
<dbReference type="PROSITE" id="PS01124">
    <property type="entry name" value="HTH_ARAC_FAMILY_2"/>
    <property type="match status" value="1"/>
</dbReference>
<keyword evidence="6" id="KW-1185">Reference proteome</keyword>
<keyword evidence="3" id="KW-0804">Transcription</keyword>
<dbReference type="EMBL" id="JBBVGT010000002">
    <property type="protein sequence ID" value="MFB5944919.1"/>
    <property type="molecule type" value="Genomic_DNA"/>
</dbReference>